<proteinExistence type="predicted"/>
<sequence length="256" mass="27018">MQFAAPAAQYDRFMGRYTESLAPLLADAAGVVAGQRVCDVGCGPGGLTRELAARVGAANVAAIDPAPQFAAACRQRAPGADVREGVAEQLPWADREFDATLSSLVIAFMADPDRGVREMARVTRPGGVVAACMWDLATEGMTMLHVFWSAVRRVDPGAVGEAALAGTADGDIAERFRRAGLADVTAGALTAHVDYTGFDDFWEPFTYAVGPAGQYLRSMSPVQRTGVRDACRAALPDGRFTLDARAWYATGRVTAG</sequence>
<evidence type="ECO:0000259" key="1">
    <source>
        <dbReference type="Pfam" id="PF08241"/>
    </source>
</evidence>
<keyword evidence="2" id="KW-0489">Methyltransferase</keyword>
<keyword evidence="3" id="KW-1185">Reference proteome</keyword>
<dbReference type="Gene3D" id="3.40.50.150">
    <property type="entry name" value="Vaccinia Virus protein VP39"/>
    <property type="match status" value="1"/>
</dbReference>
<dbReference type="Proteomes" id="UP001501183">
    <property type="component" value="Unassembled WGS sequence"/>
</dbReference>
<dbReference type="PANTHER" id="PTHR43591:SF24">
    <property type="entry name" value="2-METHOXY-6-POLYPRENYL-1,4-BENZOQUINOL METHYLASE, MITOCHONDRIAL"/>
    <property type="match status" value="1"/>
</dbReference>
<protein>
    <submittedName>
        <fullName evidence="2">Class I SAM-dependent methyltransferase</fullName>
    </submittedName>
</protein>
<dbReference type="GO" id="GO:0008168">
    <property type="term" value="F:methyltransferase activity"/>
    <property type="evidence" value="ECO:0007669"/>
    <property type="project" value="UniProtKB-KW"/>
</dbReference>
<dbReference type="InterPro" id="IPR013216">
    <property type="entry name" value="Methyltransf_11"/>
</dbReference>
<organism evidence="2 3">
    <name type="scientific">Rhodococcus olei</name>
    <dbReference type="NCBI Taxonomy" id="2161675"/>
    <lineage>
        <taxon>Bacteria</taxon>
        <taxon>Bacillati</taxon>
        <taxon>Actinomycetota</taxon>
        <taxon>Actinomycetes</taxon>
        <taxon>Mycobacteriales</taxon>
        <taxon>Nocardiaceae</taxon>
        <taxon>Rhodococcus</taxon>
    </lineage>
</organism>
<feature type="domain" description="Methyltransferase type 11" evidence="1">
    <location>
        <begin position="39"/>
        <end position="130"/>
    </location>
</feature>
<gene>
    <name evidence="2" type="ORF">GCM10023094_35830</name>
</gene>
<evidence type="ECO:0000313" key="2">
    <source>
        <dbReference type="EMBL" id="GAA4483776.1"/>
    </source>
</evidence>
<dbReference type="EMBL" id="BAABFB010000056">
    <property type="protein sequence ID" value="GAA4483776.1"/>
    <property type="molecule type" value="Genomic_DNA"/>
</dbReference>
<dbReference type="InterPro" id="IPR029063">
    <property type="entry name" value="SAM-dependent_MTases_sf"/>
</dbReference>
<evidence type="ECO:0000313" key="3">
    <source>
        <dbReference type="Proteomes" id="UP001501183"/>
    </source>
</evidence>
<dbReference type="RefSeq" id="WP_345347948.1">
    <property type="nucleotide sequence ID" value="NZ_BAABFB010000056.1"/>
</dbReference>
<comment type="caution">
    <text evidence="2">The sequence shown here is derived from an EMBL/GenBank/DDBJ whole genome shotgun (WGS) entry which is preliminary data.</text>
</comment>
<dbReference type="PANTHER" id="PTHR43591">
    <property type="entry name" value="METHYLTRANSFERASE"/>
    <property type="match status" value="1"/>
</dbReference>
<dbReference type="GO" id="GO:0032259">
    <property type="term" value="P:methylation"/>
    <property type="evidence" value="ECO:0007669"/>
    <property type="project" value="UniProtKB-KW"/>
</dbReference>
<dbReference type="CDD" id="cd02440">
    <property type="entry name" value="AdoMet_MTases"/>
    <property type="match status" value="1"/>
</dbReference>
<name>A0ABP8PBC7_9NOCA</name>
<accession>A0ABP8PBC7</accession>
<reference evidence="3" key="1">
    <citation type="journal article" date="2019" name="Int. J. Syst. Evol. Microbiol.">
        <title>The Global Catalogue of Microorganisms (GCM) 10K type strain sequencing project: providing services to taxonomists for standard genome sequencing and annotation.</title>
        <authorList>
            <consortium name="The Broad Institute Genomics Platform"/>
            <consortium name="The Broad Institute Genome Sequencing Center for Infectious Disease"/>
            <person name="Wu L."/>
            <person name="Ma J."/>
        </authorList>
    </citation>
    <scope>NUCLEOTIDE SEQUENCE [LARGE SCALE GENOMIC DNA]</scope>
    <source>
        <strain evidence="3">JCM 32206</strain>
    </source>
</reference>
<dbReference type="Pfam" id="PF08241">
    <property type="entry name" value="Methyltransf_11"/>
    <property type="match status" value="1"/>
</dbReference>
<dbReference type="SUPFAM" id="SSF53335">
    <property type="entry name" value="S-adenosyl-L-methionine-dependent methyltransferases"/>
    <property type="match status" value="1"/>
</dbReference>
<keyword evidence="2" id="KW-0808">Transferase</keyword>